<evidence type="ECO:0000313" key="3">
    <source>
        <dbReference type="EMBL" id="GAA3180679.1"/>
    </source>
</evidence>
<keyword evidence="1" id="KW-0472">Membrane</keyword>
<sequence>MGRHADPSAPTRSVSPVLIAAGVVVLLLAGGLTWWGLASSSGDDGPCAAPRDVRVVVAPELGGLVKDLLAEPVAIDEDACAVAAVSTQAPLETVANLRALEDSAVPEIWVPDSTLWGTRAGGVQLDSAGSMTSSPVVLATNQTAADDLGWVEDPPTWGEVLDAQRPLAVPDLNATVEALMAMAAVHTSLGGGEEADNRVVQVALAAARGTVPAPAEAIAAAVEGGADAPLGALSEQEVLATNREAGTTALVAMYPADGSPVLDYPVLRVGAEDRAMRAAVDAVAGVLTSGEAQRAAQDLGFRGADGAPPTGDLAGIREEAPEELALDATAVQQLLSRLASLATPSRLLAVLDVSTSMRAPVGEGTRATLARDAAKSALALLPESAAVGLWVFAYQLQGDQDWTELVPLRPLAADADGVPQRQVLSSALDTVPDRLSPGGTGLYDSALAAVRAARDSYDPDYVNSVVLITDGTNEDDDQGISLEQLLTSLRAEADPDRPVGVYGIALGEDADLAALEQIAEATEGGAYSAVDPSDLQSVLFSALAGRR</sequence>
<evidence type="ECO:0000313" key="4">
    <source>
        <dbReference type="Proteomes" id="UP001499924"/>
    </source>
</evidence>
<reference evidence="4" key="1">
    <citation type="journal article" date="2019" name="Int. J. Syst. Evol. Microbiol.">
        <title>The Global Catalogue of Microorganisms (GCM) 10K type strain sequencing project: providing services to taxonomists for standard genome sequencing and annotation.</title>
        <authorList>
            <consortium name="The Broad Institute Genomics Platform"/>
            <consortium name="The Broad Institute Genome Sequencing Center for Infectious Disease"/>
            <person name="Wu L."/>
            <person name="Ma J."/>
        </authorList>
    </citation>
    <scope>NUCLEOTIDE SEQUENCE [LARGE SCALE GENOMIC DNA]</scope>
    <source>
        <strain evidence="4">JCM 15614</strain>
    </source>
</reference>
<name>A0ABP6PLL4_9ACTN</name>
<organism evidence="3 4">
    <name type="scientific">Blastococcus jejuensis</name>
    <dbReference type="NCBI Taxonomy" id="351224"/>
    <lineage>
        <taxon>Bacteria</taxon>
        <taxon>Bacillati</taxon>
        <taxon>Actinomycetota</taxon>
        <taxon>Actinomycetes</taxon>
        <taxon>Geodermatophilales</taxon>
        <taxon>Geodermatophilaceae</taxon>
        <taxon>Blastococcus</taxon>
    </lineage>
</organism>
<evidence type="ECO:0000256" key="1">
    <source>
        <dbReference type="SAM" id="Phobius"/>
    </source>
</evidence>
<dbReference type="Pfam" id="PF00092">
    <property type="entry name" value="VWA"/>
    <property type="match status" value="1"/>
</dbReference>
<dbReference type="PROSITE" id="PS50234">
    <property type="entry name" value="VWFA"/>
    <property type="match status" value="1"/>
</dbReference>
<keyword evidence="1" id="KW-1133">Transmembrane helix</keyword>
<keyword evidence="1" id="KW-0812">Transmembrane</keyword>
<dbReference type="EMBL" id="BAAAVV010000013">
    <property type="protein sequence ID" value="GAA3180679.1"/>
    <property type="molecule type" value="Genomic_DNA"/>
</dbReference>
<dbReference type="SMART" id="SM00327">
    <property type="entry name" value="VWA"/>
    <property type="match status" value="1"/>
</dbReference>
<evidence type="ECO:0000259" key="2">
    <source>
        <dbReference type="PROSITE" id="PS50234"/>
    </source>
</evidence>
<dbReference type="Proteomes" id="UP001499924">
    <property type="component" value="Unassembled WGS sequence"/>
</dbReference>
<keyword evidence="4" id="KW-1185">Reference proteome</keyword>
<feature type="transmembrane region" description="Helical" evidence="1">
    <location>
        <begin position="17"/>
        <end position="37"/>
    </location>
</feature>
<dbReference type="InterPro" id="IPR036465">
    <property type="entry name" value="vWFA_dom_sf"/>
</dbReference>
<feature type="domain" description="VWFA" evidence="2">
    <location>
        <begin position="346"/>
        <end position="543"/>
    </location>
</feature>
<gene>
    <name evidence="3" type="ORF">GCM10010531_38490</name>
</gene>
<dbReference type="RefSeq" id="WP_344690674.1">
    <property type="nucleotide sequence ID" value="NZ_BAAAVV010000013.1"/>
</dbReference>
<proteinExistence type="predicted"/>
<dbReference type="Gene3D" id="3.40.50.410">
    <property type="entry name" value="von Willebrand factor, type A domain"/>
    <property type="match status" value="1"/>
</dbReference>
<dbReference type="SUPFAM" id="SSF53300">
    <property type="entry name" value="vWA-like"/>
    <property type="match status" value="1"/>
</dbReference>
<protein>
    <submittedName>
        <fullName evidence="3">Substrate-binding domain-containing protein</fullName>
    </submittedName>
</protein>
<dbReference type="InterPro" id="IPR002035">
    <property type="entry name" value="VWF_A"/>
</dbReference>
<comment type="caution">
    <text evidence="3">The sequence shown here is derived from an EMBL/GenBank/DDBJ whole genome shotgun (WGS) entry which is preliminary data.</text>
</comment>
<accession>A0ABP6PLL4</accession>